<organism evidence="2 3">
    <name type="scientific">Trifolium medium</name>
    <dbReference type="NCBI Taxonomy" id="97028"/>
    <lineage>
        <taxon>Eukaryota</taxon>
        <taxon>Viridiplantae</taxon>
        <taxon>Streptophyta</taxon>
        <taxon>Embryophyta</taxon>
        <taxon>Tracheophyta</taxon>
        <taxon>Spermatophyta</taxon>
        <taxon>Magnoliopsida</taxon>
        <taxon>eudicotyledons</taxon>
        <taxon>Gunneridae</taxon>
        <taxon>Pentapetalae</taxon>
        <taxon>rosids</taxon>
        <taxon>fabids</taxon>
        <taxon>Fabales</taxon>
        <taxon>Fabaceae</taxon>
        <taxon>Papilionoideae</taxon>
        <taxon>50 kb inversion clade</taxon>
        <taxon>NPAAA clade</taxon>
        <taxon>Hologalegina</taxon>
        <taxon>IRL clade</taxon>
        <taxon>Trifolieae</taxon>
        <taxon>Trifolium</taxon>
    </lineage>
</organism>
<feature type="compositionally biased region" description="Polar residues" evidence="1">
    <location>
        <begin position="176"/>
        <end position="185"/>
    </location>
</feature>
<dbReference type="AlphaFoldDB" id="A0A392LXG2"/>
<proteinExistence type="predicted"/>
<evidence type="ECO:0000313" key="3">
    <source>
        <dbReference type="Proteomes" id="UP000265520"/>
    </source>
</evidence>
<dbReference type="EMBL" id="LXQA010000224">
    <property type="protein sequence ID" value="MCH79608.1"/>
    <property type="molecule type" value="Genomic_DNA"/>
</dbReference>
<evidence type="ECO:0000256" key="1">
    <source>
        <dbReference type="SAM" id="MobiDB-lite"/>
    </source>
</evidence>
<dbReference type="PANTHER" id="PTHR46554:SF2">
    <property type="entry name" value="TFIIS N-TERMINAL DOMAIN-CONTAINING PROTEIN"/>
    <property type="match status" value="1"/>
</dbReference>
<name>A0A392LXG2_9FABA</name>
<keyword evidence="3" id="KW-1185">Reference proteome</keyword>
<sequence>CLIRHGQCQVNSLLKVEEYQEGYNTRHMPKLYGGFYLFEEIDIRMKVGRHMILVVGHSAGFCTNTASLESAACCSVRKVTGTLQLTMFYVVGESLIAGWFSECTDEDDTIFPCVYILDDVKFFDGMDDDGNIQKSVPLNKNHDNKIQQLKKNEAAVRQNKPKPVDADSGPSGPRRYQTSNVQRNGNVEPKMQQKLESSANSKCSDDAAKLEATKRRLQESYQQAENG</sequence>
<gene>
    <name evidence="2" type="ORF">A2U01_0000361</name>
</gene>
<evidence type="ECO:0000313" key="2">
    <source>
        <dbReference type="EMBL" id="MCH79608.1"/>
    </source>
</evidence>
<accession>A0A392LXG2</accession>
<feature type="non-terminal residue" evidence="2">
    <location>
        <position position="1"/>
    </location>
</feature>
<protein>
    <submittedName>
        <fullName evidence="2">Putative mediator of RNA polymerase II transcription</fullName>
    </submittedName>
</protein>
<comment type="caution">
    <text evidence="2">The sequence shown here is derived from an EMBL/GenBank/DDBJ whole genome shotgun (WGS) entry which is preliminary data.</text>
</comment>
<reference evidence="2 3" key="1">
    <citation type="journal article" date="2018" name="Front. Plant Sci.">
        <title>Red Clover (Trifolium pratense) and Zigzag Clover (T. medium) - A Picture of Genomic Similarities and Differences.</title>
        <authorList>
            <person name="Dluhosova J."/>
            <person name="Istvanek J."/>
            <person name="Nedelnik J."/>
            <person name="Repkova J."/>
        </authorList>
    </citation>
    <scope>NUCLEOTIDE SEQUENCE [LARGE SCALE GENOMIC DNA]</scope>
    <source>
        <strain evidence="3">cv. 10/8</strain>
        <tissue evidence="2">Leaf</tissue>
    </source>
</reference>
<feature type="region of interest" description="Disordered" evidence="1">
    <location>
        <begin position="152"/>
        <end position="227"/>
    </location>
</feature>
<dbReference type="Proteomes" id="UP000265520">
    <property type="component" value="Unassembled WGS sequence"/>
</dbReference>
<feature type="compositionally biased region" description="Basic and acidic residues" evidence="1">
    <location>
        <begin position="203"/>
        <end position="218"/>
    </location>
</feature>
<dbReference type="PANTHER" id="PTHR46554">
    <property type="entry name" value="MEDIATOR OF RNA POLYMERASE II TRANSCRIPTION SUBUNIT 26A-RELATED"/>
    <property type="match status" value="1"/>
</dbReference>